<comment type="caution">
    <text evidence="1">The sequence shown here is derived from an EMBL/GenBank/DDBJ whole genome shotgun (WGS) entry which is preliminary data.</text>
</comment>
<gene>
    <name evidence="1" type="ORF">DW907_02455</name>
</gene>
<accession>A0A413UEZ5</accession>
<reference evidence="1 2" key="1">
    <citation type="submission" date="2018-08" db="EMBL/GenBank/DDBJ databases">
        <title>A genome reference for cultivated species of the human gut microbiota.</title>
        <authorList>
            <person name="Zou Y."/>
            <person name="Xue W."/>
            <person name="Luo G."/>
        </authorList>
    </citation>
    <scope>NUCLEOTIDE SEQUENCE [LARGE SCALE GENOMIC DNA]</scope>
    <source>
        <strain evidence="1 2">AM42-13AC</strain>
    </source>
</reference>
<dbReference type="EMBL" id="QSGD01000005">
    <property type="protein sequence ID" value="RHB08767.1"/>
    <property type="molecule type" value="Genomic_DNA"/>
</dbReference>
<name>A0A413UEZ5_9FIRM</name>
<protein>
    <submittedName>
        <fullName evidence="1">Uncharacterized protein</fullName>
    </submittedName>
</protein>
<organism evidence="1 2">
    <name type="scientific">Holdemanella biformis</name>
    <dbReference type="NCBI Taxonomy" id="1735"/>
    <lineage>
        <taxon>Bacteria</taxon>
        <taxon>Bacillati</taxon>
        <taxon>Bacillota</taxon>
        <taxon>Erysipelotrichia</taxon>
        <taxon>Erysipelotrichales</taxon>
        <taxon>Erysipelotrichaceae</taxon>
        <taxon>Holdemanella</taxon>
    </lineage>
</organism>
<evidence type="ECO:0000313" key="1">
    <source>
        <dbReference type="EMBL" id="RHB08767.1"/>
    </source>
</evidence>
<dbReference type="AlphaFoldDB" id="A0A413UEZ5"/>
<sequence>MEDANEVKYGIKNVYVVPIESGEGGDITYGTPVAWKGFESVTLEPEGDTNSNNGCFGSIEMHPERTDEFTITERKSVSEKSFLGVKKMKYKLPKFLTEVKKFFLIHNTESLFVQYEDHVVCVYMADEEFYRCNYDKNGILVIKHYICEPQFKSLYRKFLDNEIDCLNYEDVMNGCNKFYLNSDEDYKKFLRALIDM</sequence>
<dbReference type="Proteomes" id="UP000285288">
    <property type="component" value="Unassembled WGS sequence"/>
</dbReference>
<dbReference type="RefSeq" id="WP_118010750.1">
    <property type="nucleotide sequence ID" value="NZ_QSGD01000005.1"/>
</dbReference>
<evidence type="ECO:0000313" key="2">
    <source>
        <dbReference type="Proteomes" id="UP000285288"/>
    </source>
</evidence>
<proteinExistence type="predicted"/>